<name>A0A166NJ34_9AGAM</name>
<gene>
    <name evidence="2" type="ORF">FIBSPDRAFT_403234</name>
</gene>
<keyword evidence="3" id="KW-1185">Reference proteome</keyword>
<accession>A0A166NJ34</accession>
<evidence type="ECO:0000256" key="1">
    <source>
        <dbReference type="SAM" id="MobiDB-lite"/>
    </source>
</evidence>
<evidence type="ECO:0000313" key="2">
    <source>
        <dbReference type="EMBL" id="KZP25060.1"/>
    </source>
</evidence>
<proteinExistence type="predicted"/>
<dbReference type="Proteomes" id="UP000076532">
    <property type="component" value="Unassembled WGS sequence"/>
</dbReference>
<feature type="compositionally biased region" description="Basic residues" evidence="1">
    <location>
        <begin position="32"/>
        <end position="44"/>
    </location>
</feature>
<evidence type="ECO:0000313" key="3">
    <source>
        <dbReference type="Proteomes" id="UP000076532"/>
    </source>
</evidence>
<feature type="region of interest" description="Disordered" evidence="1">
    <location>
        <begin position="32"/>
        <end position="89"/>
    </location>
</feature>
<sequence>MCATIWGEARHRTLGIELRAAFEVIESTLRPMKGRAKSRRRASLRARPAPRGPGRCRGWGASAGRPRRPSCYQAASRGRTAQERRRSFV</sequence>
<dbReference type="EMBL" id="KV417523">
    <property type="protein sequence ID" value="KZP25060.1"/>
    <property type="molecule type" value="Genomic_DNA"/>
</dbReference>
<feature type="compositionally biased region" description="Basic and acidic residues" evidence="1">
    <location>
        <begin position="80"/>
        <end position="89"/>
    </location>
</feature>
<protein>
    <submittedName>
        <fullName evidence="2">Uncharacterized protein</fullName>
    </submittedName>
</protein>
<organism evidence="2 3">
    <name type="scientific">Athelia psychrophila</name>
    <dbReference type="NCBI Taxonomy" id="1759441"/>
    <lineage>
        <taxon>Eukaryota</taxon>
        <taxon>Fungi</taxon>
        <taxon>Dikarya</taxon>
        <taxon>Basidiomycota</taxon>
        <taxon>Agaricomycotina</taxon>
        <taxon>Agaricomycetes</taxon>
        <taxon>Agaricomycetidae</taxon>
        <taxon>Atheliales</taxon>
        <taxon>Atheliaceae</taxon>
        <taxon>Athelia</taxon>
    </lineage>
</organism>
<reference evidence="2 3" key="1">
    <citation type="journal article" date="2016" name="Mol. Biol. Evol.">
        <title>Comparative Genomics of Early-Diverging Mushroom-Forming Fungi Provides Insights into the Origins of Lignocellulose Decay Capabilities.</title>
        <authorList>
            <person name="Nagy L.G."/>
            <person name="Riley R."/>
            <person name="Tritt A."/>
            <person name="Adam C."/>
            <person name="Daum C."/>
            <person name="Floudas D."/>
            <person name="Sun H."/>
            <person name="Yadav J.S."/>
            <person name="Pangilinan J."/>
            <person name="Larsson K.H."/>
            <person name="Matsuura K."/>
            <person name="Barry K."/>
            <person name="Labutti K."/>
            <person name="Kuo R."/>
            <person name="Ohm R.A."/>
            <person name="Bhattacharya S.S."/>
            <person name="Shirouzu T."/>
            <person name="Yoshinaga Y."/>
            <person name="Martin F.M."/>
            <person name="Grigoriev I.V."/>
            <person name="Hibbett D.S."/>
        </authorList>
    </citation>
    <scope>NUCLEOTIDE SEQUENCE [LARGE SCALE GENOMIC DNA]</scope>
    <source>
        <strain evidence="2 3">CBS 109695</strain>
    </source>
</reference>
<feature type="compositionally biased region" description="Low complexity" evidence="1">
    <location>
        <begin position="45"/>
        <end position="60"/>
    </location>
</feature>
<dbReference type="AlphaFoldDB" id="A0A166NJ34"/>